<sequence length="34" mass="4479">MHRRVNIYRHKYIYIYKYIFFCLSINTLYWLISF</sequence>
<keyword evidence="1" id="KW-1133">Transmembrane helix</keyword>
<keyword evidence="1" id="KW-0812">Transmembrane</keyword>
<evidence type="ECO:0000256" key="1">
    <source>
        <dbReference type="SAM" id="Phobius"/>
    </source>
</evidence>
<organism evidence="2 3">
    <name type="scientific">Glossina palpalis gambiensis</name>
    <dbReference type="NCBI Taxonomy" id="67801"/>
    <lineage>
        <taxon>Eukaryota</taxon>
        <taxon>Metazoa</taxon>
        <taxon>Ecdysozoa</taxon>
        <taxon>Arthropoda</taxon>
        <taxon>Hexapoda</taxon>
        <taxon>Insecta</taxon>
        <taxon>Pterygota</taxon>
        <taxon>Neoptera</taxon>
        <taxon>Endopterygota</taxon>
        <taxon>Diptera</taxon>
        <taxon>Brachycera</taxon>
        <taxon>Muscomorpha</taxon>
        <taxon>Hippoboscoidea</taxon>
        <taxon>Glossinidae</taxon>
        <taxon>Glossina</taxon>
    </lineage>
</organism>
<evidence type="ECO:0000313" key="3">
    <source>
        <dbReference type="Proteomes" id="UP000092460"/>
    </source>
</evidence>
<reference evidence="3" key="1">
    <citation type="submission" date="2015-01" db="EMBL/GenBank/DDBJ databases">
        <authorList>
            <person name="Aksoy S."/>
            <person name="Warren W."/>
            <person name="Wilson R.K."/>
        </authorList>
    </citation>
    <scope>NUCLEOTIDE SEQUENCE [LARGE SCALE GENOMIC DNA]</scope>
    <source>
        <strain evidence="3">IAEA</strain>
    </source>
</reference>
<reference evidence="2" key="2">
    <citation type="submission" date="2020-05" db="UniProtKB">
        <authorList>
            <consortium name="EnsemblMetazoa"/>
        </authorList>
    </citation>
    <scope>IDENTIFICATION</scope>
    <source>
        <strain evidence="2">IAEA</strain>
    </source>
</reference>
<accession>A0A1B0B9A4</accession>
<keyword evidence="1" id="KW-0472">Membrane</keyword>
<protein>
    <submittedName>
        <fullName evidence="2">Uncharacterized protein</fullName>
    </submittedName>
</protein>
<evidence type="ECO:0000313" key="2">
    <source>
        <dbReference type="EnsemblMetazoa" id="GPPI022914-PA"/>
    </source>
</evidence>
<keyword evidence="3" id="KW-1185">Reference proteome</keyword>
<dbReference type="Proteomes" id="UP000092460">
    <property type="component" value="Unassembled WGS sequence"/>
</dbReference>
<proteinExistence type="predicted"/>
<dbReference type="VEuPathDB" id="VectorBase:GPPI022914"/>
<dbReference type="EnsemblMetazoa" id="GPPI022914-RA">
    <property type="protein sequence ID" value="GPPI022914-PA"/>
    <property type="gene ID" value="GPPI022914"/>
</dbReference>
<dbReference type="EMBL" id="JXJN01010344">
    <property type="status" value="NOT_ANNOTATED_CDS"/>
    <property type="molecule type" value="Genomic_DNA"/>
</dbReference>
<name>A0A1B0B9A4_9MUSC</name>
<dbReference type="AlphaFoldDB" id="A0A1B0B9A4"/>
<feature type="transmembrane region" description="Helical" evidence="1">
    <location>
        <begin position="12"/>
        <end position="32"/>
    </location>
</feature>